<dbReference type="InterPro" id="IPR019292">
    <property type="entry name" value="McrC"/>
</dbReference>
<dbReference type="RefSeq" id="WP_025293742.1">
    <property type="nucleotide sequence ID" value="NZ_CP006644.1"/>
</dbReference>
<gene>
    <name evidence="1" type="ORF">NX02_19595</name>
</gene>
<dbReference type="PANTHER" id="PTHR38733:SF1">
    <property type="entry name" value="TYPE IV METHYL-DIRECTED RESTRICTION ENZYME ECOKMCRBC"/>
    <property type="match status" value="1"/>
</dbReference>
<dbReference type="EMBL" id="CP006644">
    <property type="protein sequence ID" value="AHE55578.1"/>
    <property type="molecule type" value="Genomic_DNA"/>
</dbReference>
<dbReference type="STRING" id="1123269.NX02_19595"/>
<dbReference type="KEGG" id="ssan:NX02_19595"/>
<keyword evidence="2" id="KW-1185">Reference proteome</keyword>
<dbReference type="PATRIC" id="fig|1123269.5.peg.3835"/>
<dbReference type="AlphaFoldDB" id="W0AH24"/>
<evidence type="ECO:0008006" key="3">
    <source>
        <dbReference type="Google" id="ProtNLM"/>
    </source>
</evidence>
<evidence type="ECO:0000313" key="1">
    <source>
        <dbReference type="EMBL" id="AHE55578.1"/>
    </source>
</evidence>
<dbReference type="PANTHER" id="PTHR38733">
    <property type="entry name" value="PROTEIN MCRC"/>
    <property type="match status" value="1"/>
</dbReference>
<reference evidence="1 2" key="1">
    <citation type="submission" date="2013-07" db="EMBL/GenBank/DDBJ databases">
        <title>Completed genome of Sphingomonas sanxanigenens NX02.</title>
        <authorList>
            <person name="Ma T."/>
            <person name="Huang H."/>
            <person name="Wu M."/>
            <person name="Li X."/>
            <person name="Li G."/>
        </authorList>
    </citation>
    <scope>NUCLEOTIDE SEQUENCE [LARGE SCALE GENOMIC DNA]</scope>
    <source>
        <strain evidence="1 2">NX02</strain>
    </source>
</reference>
<organism evidence="1 2">
    <name type="scientific">Sphingomonas sanxanigenens DSM 19645 = NX02</name>
    <dbReference type="NCBI Taxonomy" id="1123269"/>
    <lineage>
        <taxon>Bacteria</taxon>
        <taxon>Pseudomonadati</taxon>
        <taxon>Pseudomonadota</taxon>
        <taxon>Alphaproteobacteria</taxon>
        <taxon>Sphingomonadales</taxon>
        <taxon>Sphingomonadaceae</taxon>
        <taxon>Sphingomonas</taxon>
    </lineage>
</organism>
<evidence type="ECO:0000313" key="2">
    <source>
        <dbReference type="Proteomes" id="UP000018851"/>
    </source>
</evidence>
<dbReference type="Proteomes" id="UP000018851">
    <property type="component" value="Chromosome"/>
</dbReference>
<name>W0AH24_9SPHN</name>
<dbReference type="Pfam" id="PF10117">
    <property type="entry name" value="McrBC"/>
    <property type="match status" value="1"/>
</dbReference>
<dbReference type="HOGENOM" id="CLU_048696_1_1_5"/>
<dbReference type="eggNOG" id="COG4268">
    <property type="taxonomic scope" value="Bacteria"/>
</dbReference>
<dbReference type="OrthoDB" id="307209at2"/>
<sequence length="437" mass="48160">MIRRTILEWETIDYGEDADNLQTIPVRAADRIAAIAAASPLSGRGGGGVIEHGRKALRARGVVGVIAADGCALEILPKIDFPGEPAENATGNIRRRLVHMLAVALDIKIDAGQVTALDWQRETLLEILIRLFSEKLVDAVRQGMPRRYVGHETDLAALRGRLDVTRQFTVLAANPSRLACRYDALSPDIALNRIMKAVVTRLARIARSTDNQRRLRELAFVYADITDIPVPALRWDDVVLDRTNARWRELLNLARLLLGERFQTTSSGGSSGFSLLFEMNTLFEEYVARTIARALAGQQLRVVSQGGRLYCLETTAGGLFQTKPDILIKDGTSVIQVIDTKWKRISPRIDDKKQGVAQADVYQMMAYGRLYDCSRLTLLYPHHLGLAGVEGVQASHRVRGSDHWLETATVDVAVADGIGARLRSFVGPVVQPALAVI</sequence>
<dbReference type="REBASE" id="76140">
    <property type="entry name" value="Ssa19645McrBCP"/>
</dbReference>
<protein>
    <recommendedName>
        <fullName evidence="3">McrBC 5-methylcytosine restriction system component</fullName>
    </recommendedName>
</protein>
<accession>W0AH24</accession>
<proteinExistence type="predicted"/>